<organism evidence="1 2">
    <name type="scientific">Nocardioides gansuensis</name>
    <dbReference type="NCBI Taxonomy" id="2138300"/>
    <lineage>
        <taxon>Bacteria</taxon>
        <taxon>Bacillati</taxon>
        <taxon>Actinomycetota</taxon>
        <taxon>Actinomycetes</taxon>
        <taxon>Propionibacteriales</taxon>
        <taxon>Nocardioidaceae</taxon>
        <taxon>Nocardioides</taxon>
    </lineage>
</organism>
<evidence type="ECO:0000313" key="1">
    <source>
        <dbReference type="EMBL" id="PVG84869.1"/>
    </source>
</evidence>
<dbReference type="Proteomes" id="UP000246018">
    <property type="component" value="Unassembled WGS sequence"/>
</dbReference>
<accession>A0A2T8FGP7</accession>
<evidence type="ECO:0000313" key="2">
    <source>
        <dbReference type="Proteomes" id="UP000246018"/>
    </source>
</evidence>
<sequence length="177" mass="18670">MRVVVVPPVPALLSRYASLTDPVPELRAACVSAVAWLVEHDDARIVAADDQARRIGEELLAQGLAGRVASASERIETRIETGNILVMANGSARRSEKAPGHLDERSFGFDSEVEAALAAGDAAALGGLDARLGAELLASGIGALATLADLTVTRAVMDYADDPFGVRYWVVRWECAS</sequence>
<reference evidence="1 2" key="1">
    <citation type="submission" date="2018-04" db="EMBL/GenBank/DDBJ databases">
        <title>Genome of Nocardioides gansuensis WSJ-1.</title>
        <authorList>
            <person name="Wu S."/>
            <person name="Wang G."/>
        </authorList>
    </citation>
    <scope>NUCLEOTIDE SEQUENCE [LARGE SCALE GENOMIC DNA]</scope>
    <source>
        <strain evidence="1 2">WSJ-1</strain>
    </source>
</reference>
<comment type="caution">
    <text evidence="1">The sequence shown here is derived from an EMBL/GenBank/DDBJ whole genome shotgun (WGS) entry which is preliminary data.</text>
</comment>
<dbReference type="RefSeq" id="WP_116570996.1">
    <property type="nucleotide sequence ID" value="NZ_QDGZ01000001.1"/>
</dbReference>
<dbReference type="EMBL" id="QDGZ01000001">
    <property type="protein sequence ID" value="PVG84869.1"/>
    <property type="molecule type" value="Genomic_DNA"/>
</dbReference>
<gene>
    <name evidence="1" type="ORF">DDE18_02505</name>
</gene>
<protein>
    <submittedName>
        <fullName evidence="1">Uncharacterized protein</fullName>
    </submittedName>
</protein>
<keyword evidence="2" id="KW-1185">Reference proteome</keyword>
<dbReference type="AlphaFoldDB" id="A0A2T8FGP7"/>
<proteinExistence type="predicted"/>
<dbReference type="OrthoDB" id="4543339at2"/>
<name>A0A2T8FGP7_9ACTN</name>
<dbReference type="Gene3D" id="3.40.830.10">
    <property type="entry name" value="LigB-like"/>
    <property type="match status" value="1"/>
</dbReference>